<dbReference type="GeneID" id="28764036"/>
<dbReference type="RefSeq" id="XP_018030214.1">
    <property type="nucleotide sequence ID" value="XM_018180550.1"/>
</dbReference>
<name>A0A177BYT4_9PLEO</name>
<proteinExistence type="predicted"/>
<dbReference type="AlphaFoldDB" id="A0A177BYT4"/>
<accession>A0A177BYT4</accession>
<dbReference type="InParanoid" id="A0A177BYT4"/>
<dbReference type="OrthoDB" id="3806550at2759"/>
<reference evidence="1 2" key="1">
    <citation type="submission" date="2016-05" db="EMBL/GenBank/DDBJ databases">
        <title>Comparative analysis of secretome profiles of manganese(II)-oxidizing ascomycete fungi.</title>
        <authorList>
            <consortium name="DOE Joint Genome Institute"/>
            <person name="Zeiner C.A."/>
            <person name="Purvine S.O."/>
            <person name="Zink E.M."/>
            <person name="Wu S."/>
            <person name="Pasa-Tolic L."/>
            <person name="Chaput D.L."/>
            <person name="Haridas S."/>
            <person name="Grigoriev I.V."/>
            <person name="Santelli C.M."/>
            <person name="Hansel C.M."/>
        </authorList>
    </citation>
    <scope>NUCLEOTIDE SEQUENCE [LARGE SCALE GENOMIC DNA]</scope>
    <source>
        <strain evidence="1 2">AP3s5-JAC2a</strain>
    </source>
</reference>
<dbReference type="Proteomes" id="UP000077069">
    <property type="component" value="Unassembled WGS sequence"/>
</dbReference>
<protein>
    <submittedName>
        <fullName evidence="1">Uncharacterized protein</fullName>
    </submittedName>
</protein>
<evidence type="ECO:0000313" key="1">
    <source>
        <dbReference type="EMBL" id="OAF99848.1"/>
    </source>
</evidence>
<keyword evidence="2" id="KW-1185">Reference proteome</keyword>
<evidence type="ECO:0000313" key="2">
    <source>
        <dbReference type="Proteomes" id="UP000077069"/>
    </source>
</evidence>
<organism evidence="1 2">
    <name type="scientific">Paraphaeosphaeria sporulosa</name>
    <dbReference type="NCBI Taxonomy" id="1460663"/>
    <lineage>
        <taxon>Eukaryota</taxon>
        <taxon>Fungi</taxon>
        <taxon>Dikarya</taxon>
        <taxon>Ascomycota</taxon>
        <taxon>Pezizomycotina</taxon>
        <taxon>Dothideomycetes</taxon>
        <taxon>Pleosporomycetidae</taxon>
        <taxon>Pleosporales</taxon>
        <taxon>Massarineae</taxon>
        <taxon>Didymosphaeriaceae</taxon>
        <taxon>Paraphaeosphaeria</taxon>
    </lineage>
</organism>
<dbReference type="EMBL" id="KV441561">
    <property type="protein sequence ID" value="OAF99848.1"/>
    <property type="molecule type" value="Genomic_DNA"/>
</dbReference>
<gene>
    <name evidence="1" type="ORF">CC84DRAFT_1181303</name>
</gene>
<sequence>MGGGGFLELNRQLWTSVDNVARELAIENSPLAKGIIKDVTGCAYKQGTAERQKLRQSLKRGDAVGFGQVMENAWALKEAYIEVIYVDFDVSLAVESPEMSPVSHERSSSQGQFRLTATQRQLQELPEVLAGHALAEGP</sequence>